<protein>
    <submittedName>
        <fullName evidence="1">Uncharacterized protein</fullName>
    </submittedName>
</protein>
<dbReference type="RefSeq" id="WP_311020235.1">
    <property type="nucleotide sequence ID" value="NZ_JAUHGG010000003.1"/>
</dbReference>
<name>A0AAW8Q183_VIBPH</name>
<evidence type="ECO:0000313" key="2">
    <source>
        <dbReference type="Proteomes" id="UP001253193"/>
    </source>
</evidence>
<comment type="caution">
    <text evidence="1">The sequence shown here is derived from an EMBL/GenBank/DDBJ whole genome shotgun (WGS) entry which is preliminary data.</text>
</comment>
<accession>A0AAW8Q183</accession>
<reference evidence="1" key="1">
    <citation type="submission" date="2023-06" db="EMBL/GenBank/DDBJ databases">
        <title>Genomic Diversity of Vibrio spp. and Metagenomic Analysis of Pathogens in Florida Gulf Coastal Waters Following Hurricane Ian.</title>
        <authorList>
            <person name="Brumfield K.D."/>
        </authorList>
    </citation>
    <scope>NUCLEOTIDE SEQUENCE</scope>
    <source>
        <strain evidence="1">WBS2B-138</strain>
    </source>
</reference>
<dbReference type="Proteomes" id="UP001253193">
    <property type="component" value="Unassembled WGS sequence"/>
</dbReference>
<dbReference type="AlphaFoldDB" id="A0AAW8Q183"/>
<evidence type="ECO:0000313" key="1">
    <source>
        <dbReference type="EMBL" id="MDS1821354.1"/>
    </source>
</evidence>
<proteinExistence type="predicted"/>
<dbReference type="EMBL" id="JAUHGG010000003">
    <property type="protein sequence ID" value="MDS1821354.1"/>
    <property type="molecule type" value="Genomic_DNA"/>
</dbReference>
<sequence>MRHIGIFDSSDEPIFEGDTLEITKLEDISFSEDFIESLKIDRLTIDVAALDNEVGVELHYYFWSKGEAVLNSHYADYLRSNEVTEEAISDHFSGKPMEEPICSVIQSWHNSSAFYHAFVHRSSKTIISKSNENDRNQSSVSPSDLKVTIGGVAYKASETKFLVELTPSALIRAKEAHASLYGDLDENDNLTFNSEGDFTHILVKPKTVSLHDYELNCEPVNEKCEHTWYKIEHCRKKYRELSAPIKAHWKEKIELWEAENQHLHEGEIADHKLGMWKEAEAEFSPLEKSPLTEVKTLCTDLFMGLNSSKNLFVFFEDENCKVTPIVS</sequence>
<organism evidence="1 2">
    <name type="scientific">Vibrio parahaemolyticus</name>
    <dbReference type="NCBI Taxonomy" id="670"/>
    <lineage>
        <taxon>Bacteria</taxon>
        <taxon>Pseudomonadati</taxon>
        <taxon>Pseudomonadota</taxon>
        <taxon>Gammaproteobacteria</taxon>
        <taxon>Vibrionales</taxon>
        <taxon>Vibrionaceae</taxon>
        <taxon>Vibrio</taxon>
    </lineage>
</organism>
<gene>
    <name evidence="1" type="ORF">QX249_11850</name>
</gene>